<dbReference type="Pfam" id="PF13808">
    <property type="entry name" value="DDE_Tnp_1_assoc"/>
    <property type="match status" value="1"/>
</dbReference>
<dbReference type="PANTHER" id="PTHR30298">
    <property type="entry name" value="H REPEAT-ASSOCIATED PREDICTED TRANSPOSASE"/>
    <property type="match status" value="1"/>
</dbReference>
<feature type="domain" description="H repeat-associated protein N-terminal" evidence="2">
    <location>
        <begin position="11"/>
        <end position="97"/>
    </location>
</feature>
<reference key="2">
    <citation type="submission" date="2011-05" db="EMBL/GenBank/DDBJ databases">
        <title>Complete genome sequence of the aerobic marine methanotroph Methylomonas methanica MC09.</title>
        <authorList>
            <person name="Boden R."/>
            <person name="Cunliffe M."/>
            <person name="Scanlan J."/>
            <person name="Moussard H."/>
            <person name="Kits K.D."/>
            <person name="Klotz M."/>
            <person name="Jetten M."/>
            <person name="Vuilleumier S."/>
            <person name="Han J."/>
            <person name="Peters L."/>
            <person name="Mikhailova N."/>
            <person name="Teshima H."/>
            <person name="Tapia R."/>
            <person name="Kyrpides N."/>
            <person name="Ivanova N."/>
            <person name="Pagani I."/>
            <person name="Cheng J.-F."/>
            <person name="Goodwin L."/>
            <person name="Han C."/>
            <person name="Hauser L."/>
            <person name="Land M."/>
            <person name="Lapidus A."/>
            <person name="Lucas S."/>
            <person name="Pitluck S."/>
            <person name="Woyke T."/>
            <person name="Stein L.Y."/>
            <person name="Murrell C."/>
        </authorList>
    </citation>
    <scope>NUCLEOTIDE SEQUENCE</scope>
    <source>
        <strain>MC09</strain>
    </source>
</reference>
<dbReference type="OrthoDB" id="8001376at2"/>
<dbReference type="InterPro" id="IPR047647">
    <property type="entry name" value="ISAs1_transpos"/>
</dbReference>
<dbReference type="GO" id="GO:0004803">
    <property type="term" value="F:transposase activity"/>
    <property type="evidence" value="ECO:0007669"/>
    <property type="project" value="InterPro"/>
</dbReference>
<dbReference type="Pfam" id="PF01609">
    <property type="entry name" value="DDE_Tnp_1"/>
    <property type="match status" value="1"/>
</dbReference>
<sequence>MLAKPTPSIIHHFSNIKDPRVNRQKKHRLQDIFFISICATICGADNWVAIEQFGLAKEAWFTELLGLEHGIPSHDTFGEVYGAIDTEQFSVCFSRWVADLANITEGEVIAIDGKCLRRSVDKASKKAAIYMVSAWAQHNNLVLGQVKVDDKSNEITAIPKLLSKLDIAGAVITIDAMGCQKKIAEQIKQQGGDYVFSLKGNQGNLHDDVKTFFTSPLSPVVASVNYEGEHGGIESRSIRATADIAWLQERHDWKSLQSIIAVTAKRETDHNVTEETRYFISSLDANDPIRLERVVRAHWSIENNLHWVLDIAFDEDCNRTRKGHSAANLAVIRHIALNLIKTEKTSKVGIKIKRLKAGWDNDYLLRVIGII</sequence>
<dbReference type="InterPro" id="IPR032806">
    <property type="entry name" value="YbfD_N"/>
</dbReference>
<dbReference type="AlphaFoldDB" id="G0A1C8"/>
<dbReference type="KEGG" id="mmt:Metme_0376"/>
<dbReference type="InterPro" id="IPR002559">
    <property type="entry name" value="Transposase_11"/>
</dbReference>
<reference evidence="4" key="3">
    <citation type="submission" date="2011-05" db="EMBL/GenBank/DDBJ databases">
        <title>Complete sequence of Methylomonas methanica MC09.</title>
        <authorList>
            <consortium name="US DOE Joint Genome Institute"/>
            <person name="Lucas S."/>
            <person name="Han J."/>
            <person name="Lapidus A."/>
            <person name="Cheng J.-F."/>
            <person name="Goodwin L."/>
            <person name="Pitluck S."/>
            <person name="Peters L."/>
            <person name="Mikhailova N."/>
            <person name="Teshima H."/>
            <person name="Han C."/>
            <person name="Tapia R."/>
            <person name="Land M."/>
            <person name="Hauser L."/>
            <person name="Kyrpides N."/>
            <person name="Ivanova N."/>
            <person name="Pagani I."/>
            <person name="Stein L."/>
            <person name="Woyke T."/>
        </authorList>
    </citation>
    <scope>NUCLEOTIDE SEQUENCE [LARGE SCALE GENOMIC DNA]</scope>
    <source>
        <strain evidence="4">MC09</strain>
    </source>
</reference>
<evidence type="ECO:0000259" key="2">
    <source>
        <dbReference type="Pfam" id="PF13808"/>
    </source>
</evidence>
<reference evidence="3 4" key="1">
    <citation type="journal article" date="2011" name="J. Bacteriol.">
        <title>Complete Genome Sequence of the Aerobic Marine Methanotroph Methylomonas methanica MC09.</title>
        <authorList>
            <person name="Boden R."/>
            <person name="Cunliffe M."/>
            <person name="Scanlan J."/>
            <person name="Moussard H."/>
            <person name="Kits K.D."/>
            <person name="Klotz M.G."/>
            <person name="Jetten M.S."/>
            <person name="Vuilleumier S."/>
            <person name="Han J."/>
            <person name="Peters L."/>
            <person name="Mikhailova N."/>
            <person name="Teshima H."/>
            <person name="Tapia R."/>
            <person name="Kyrpides N."/>
            <person name="Ivanova N."/>
            <person name="Pagani I."/>
            <person name="Cheng J.F."/>
            <person name="Goodwin L."/>
            <person name="Han C."/>
            <person name="Hauser L."/>
            <person name="Land M.L."/>
            <person name="Lapidus A."/>
            <person name="Lucas S."/>
            <person name="Pitluck S."/>
            <person name="Woyke T."/>
            <person name="Stein L."/>
            <person name="Murrell J.C."/>
        </authorList>
    </citation>
    <scope>NUCLEOTIDE SEQUENCE [LARGE SCALE GENOMIC DNA]</scope>
    <source>
        <strain evidence="3 4">MC09</strain>
    </source>
</reference>
<proteinExistence type="predicted"/>
<gene>
    <name evidence="3" type="ordered locus">Metme_0376</name>
</gene>
<organism evidence="3 4">
    <name type="scientific">Methylomonas methanica (strain DSM 25384 / MC09)</name>
    <dbReference type="NCBI Taxonomy" id="857087"/>
    <lineage>
        <taxon>Bacteria</taxon>
        <taxon>Pseudomonadati</taxon>
        <taxon>Pseudomonadota</taxon>
        <taxon>Gammaproteobacteria</taxon>
        <taxon>Methylococcales</taxon>
        <taxon>Methylococcaceae</taxon>
        <taxon>Methylomonas</taxon>
    </lineage>
</organism>
<protein>
    <submittedName>
        <fullName evidence="3">Transposase IS4 family protein</fullName>
    </submittedName>
</protein>
<dbReference type="GO" id="GO:0003677">
    <property type="term" value="F:DNA binding"/>
    <property type="evidence" value="ECO:0007669"/>
    <property type="project" value="InterPro"/>
</dbReference>
<dbReference type="Proteomes" id="UP000008888">
    <property type="component" value="Chromosome"/>
</dbReference>
<evidence type="ECO:0000313" key="3">
    <source>
        <dbReference type="EMBL" id="AEF98821.1"/>
    </source>
</evidence>
<name>G0A1C8_METMM</name>
<feature type="domain" description="Transposase IS4-like" evidence="1">
    <location>
        <begin position="106"/>
        <end position="339"/>
    </location>
</feature>
<accession>G0A1C8</accession>
<dbReference type="HOGENOM" id="CLU_046404_0_1_6"/>
<dbReference type="GO" id="GO:0006313">
    <property type="term" value="P:DNA transposition"/>
    <property type="evidence" value="ECO:0007669"/>
    <property type="project" value="InterPro"/>
</dbReference>
<dbReference type="InterPro" id="IPR051698">
    <property type="entry name" value="Transposase_11-like"/>
</dbReference>
<dbReference type="RefSeq" id="WP_013817094.1">
    <property type="nucleotide sequence ID" value="NC_015572.1"/>
</dbReference>
<dbReference type="PANTHER" id="PTHR30298:SF0">
    <property type="entry name" value="PROTEIN YBFL-RELATED"/>
    <property type="match status" value="1"/>
</dbReference>
<keyword evidence="4" id="KW-1185">Reference proteome</keyword>
<evidence type="ECO:0000313" key="4">
    <source>
        <dbReference type="Proteomes" id="UP000008888"/>
    </source>
</evidence>
<dbReference type="EMBL" id="CP002738">
    <property type="protein sequence ID" value="AEF98821.1"/>
    <property type="molecule type" value="Genomic_DNA"/>
</dbReference>
<evidence type="ECO:0000259" key="1">
    <source>
        <dbReference type="Pfam" id="PF01609"/>
    </source>
</evidence>
<dbReference type="NCBIfam" id="NF033564">
    <property type="entry name" value="transpos_ISAs1"/>
    <property type="match status" value="1"/>
</dbReference>
<dbReference type="eggNOG" id="COG5433">
    <property type="taxonomic scope" value="Bacteria"/>
</dbReference>